<evidence type="ECO:0000313" key="2">
    <source>
        <dbReference type="Proteomes" id="UP000762676"/>
    </source>
</evidence>
<proteinExistence type="predicted"/>
<keyword evidence="2" id="KW-1185">Reference proteome</keyword>
<comment type="caution">
    <text evidence="1">The sequence shown here is derived from an EMBL/GenBank/DDBJ whole genome shotgun (WGS) entry which is preliminary data.</text>
</comment>
<reference evidence="1 2" key="1">
    <citation type="journal article" date="2021" name="Elife">
        <title>Chloroplast acquisition without the gene transfer in kleptoplastic sea slugs, Plakobranchus ocellatus.</title>
        <authorList>
            <person name="Maeda T."/>
            <person name="Takahashi S."/>
            <person name="Yoshida T."/>
            <person name="Shimamura S."/>
            <person name="Takaki Y."/>
            <person name="Nagai Y."/>
            <person name="Toyoda A."/>
            <person name="Suzuki Y."/>
            <person name="Arimoto A."/>
            <person name="Ishii H."/>
            <person name="Satoh N."/>
            <person name="Nishiyama T."/>
            <person name="Hasebe M."/>
            <person name="Maruyama T."/>
            <person name="Minagawa J."/>
            <person name="Obokata J."/>
            <person name="Shigenobu S."/>
        </authorList>
    </citation>
    <scope>NUCLEOTIDE SEQUENCE [LARGE SCALE GENOMIC DNA]</scope>
</reference>
<gene>
    <name evidence="1" type="ORF">ElyMa_006348700</name>
</gene>
<accession>A0AAV4HJN8</accession>
<protein>
    <submittedName>
        <fullName evidence="1">WD-40 repeat-like protein</fullName>
    </submittedName>
</protein>
<evidence type="ECO:0000313" key="1">
    <source>
        <dbReference type="EMBL" id="GFR98377.1"/>
    </source>
</evidence>
<dbReference type="Proteomes" id="UP000762676">
    <property type="component" value="Unassembled WGS sequence"/>
</dbReference>
<sequence length="116" mass="13217">MLNKGNVLQLISCGTDGLLIYWDYLDGVILKRHDLHLPLHGILAFNAEKKSFYILAQVSEHKKTFAVMMWKKKKNTETFDQPQTLINDCASDLNLVSYGCLVRCCHPFAKLSFCGH</sequence>
<organism evidence="1 2">
    <name type="scientific">Elysia marginata</name>
    <dbReference type="NCBI Taxonomy" id="1093978"/>
    <lineage>
        <taxon>Eukaryota</taxon>
        <taxon>Metazoa</taxon>
        <taxon>Spiralia</taxon>
        <taxon>Lophotrochozoa</taxon>
        <taxon>Mollusca</taxon>
        <taxon>Gastropoda</taxon>
        <taxon>Heterobranchia</taxon>
        <taxon>Euthyneura</taxon>
        <taxon>Panpulmonata</taxon>
        <taxon>Sacoglossa</taxon>
        <taxon>Placobranchoidea</taxon>
        <taxon>Plakobranchidae</taxon>
        <taxon>Elysia</taxon>
    </lineage>
</organism>
<dbReference type="AlphaFoldDB" id="A0AAV4HJN8"/>
<name>A0AAV4HJN8_9GAST</name>
<dbReference type="EMBL" id="BMAT01012738">
    <property type="protein sequence ID" value="GFR98377.1"/>
    <property type="molecule type" value="Genomic_DNA"/>
</dbReference>